<dbReference type="InterPro" id="IPR051148">
    <property type="entry name" value="Zona_Pellucida_Domain_gp"/>
</dbReference>
<dbReference type="Proteomes" id="UP000314986">
    <property type="component" value="Unassembled WGS sequence"/>
</dbReference>
<protein>
    <recommendedName>
        <fullName evidence="13">ZP domain-containing protein</fullName>
    </recommendedName>
</protein>
<evidence type="ECO:0000313" key="14">
    <source>
        <dbReference type="Ensembl" id="ENSCMIP00000003161.1"/>
    </source>
</evidence>
<dbReference type="Ensembl" id="ENSCMIT00000003278.1">
    <property type="protein sequence ID" value="ENSCMIP00000003161.1"/>
    <property type="gene ID" value="ENSCMIG00000001867.1"/>
</dbReference>
<reference evidence="15" key="3">
    <citation type="journal article" date="2014" name="Nature">
        <title>Elephant shark genome provides unique insights into gnathostome evolution.</title>
        <authorList>
            <consortium name="International Elephant Shark Genome Sequencing Consortium"/>
            <person name="Venkatesh B."/>
            <person name="Lee A.P."/>
            <person name="Ravi V."/>
            <person name="Maurya A.K."/>
            <person name="Lian M.M."/>
            <person name="Swann J.B."/>
            <person name="Ohta Y."/>
            <person name="Flajnik M.F."/>
            <person name="Sutoh Y."/>
            <person name="Kasahara M."/>
            <person name="Hoon S."/>
            <person name="Gangu V."/>
            <person name="Roy S.W."/>
            <person name="Irimia M."/>
            <person name="Korzh V."/>
            <person name="Kondrychyn I."/>
            <person name="Lim Z.W."/>
            <person name="Tay B.H."/>
            <person name="Tohari S."/>
            <person name="Kong K.W."/>
            <person name="Ho S."/>
            <person name="Lorente-Galdos B."/>
            <person name="Quilez J."/>
            <person name="Marques-Bonet T."/>
            <person name="Raney B.J."/>
            <person name="Ingham P.W."/>
            <person name="Tay A."/>
            <person name="Hillier L.W."/>
            <person name="Minx P."/>
            <person name="Boehm T."/>
            <person name="Wilson R.K."/>
            <person name="Brenner S."/>
            <person name="Warren W.C."/>
        </authorList>
    </citation>
    <scope>NUCLEOTIDE SEQUENCE [LARGE SCALE GENOMIC DNA]</scope>
</reference>
<dbReference type="InterPro" id="IPR055355">
    <property type="entry name" value="ZP-C"/>
</dbReference>
<dbReference type="InterPro" id="IPR048290">
    <property type="entry name" value="ZP_chr"/>
</dbReference>
<keyword evidence="3" id="KW-0964">Secreted</keyword>
<keyword evidence="7" id="KW-1133">Transmembrane helix</keyword>
<comment type="subcellular location">
    <subcellularLocation>
        <location evidence="1">Cell membrane</location>
        <topology evidence="1">Single-pass type I membrane protein</topology>
    </subcellularLocation>
    <subcellularLocation>
        <location evidence="12">Zona pellucida</location>
    </subcellularLocation>
</comment>
<dbReference type="GO" id="GO:0005886">
    <property type="term" value="C:plasma membrane"/>
    <property type="evidence" value="ECO:0007669"/>
    <property type="project" value="UniProtKB-SubCell"/>
</dbReference>
<evidence type="ECO:0000313" key="15">
    <source>
        <dbReference type="Proteomes" id="UP000314986"/>
    </source>
</evidence>
<dbReference type="GO" id="GO:0035805">
    <property type="term" value="C:egg coat"/>
    <property type="evidence" value="ECO:0007669"/>
    <property type="project" value="UniProtKB-SubCell"/>
</dbReference>
<dbReference type="PANTHER" id="PTHR23343">
    <property type="entry name" value="ZONA PELLUCIDA SPERM-BINDING PROTEIN"/>
    <property type="match status" value="1"/>
</dbReference>
<sequence>MLNWRQLSSEEVRIASFTPLLPPITKGEKLKQCYCSSNVMCCTDSMFHHLLVCTKNGEFLIVITKDVTVPHLNLSSVHLKEGQGKECGAKKISTDVVIFQFPVTACGTQHRMKSGHLVYETDVLAARQILNEHEGSITRDSTFRLHVQCRYNGSQEADLRVNPIVYTHPPPLPATMEGPLHLQLRIAKGRGYQTWYVERDYPILRRLRDPVFVEVRVLNRNDPSLVLILHHCWATPTSEPRHQVQWDVLVHGCPYTGDNYKTLPISVDATSGLRFPSHHKRFVVKTFVFLARNSDKPLSGEVYLHCSAEVCSTSRGDACFTSCSPSECFSFILFSEALTVLALHNSDCSHPPLHPCLGMSIPSKTSCCYSISITASLHLTELPVLLCSESSFQIKIELMFDRPRCNLLVAAWWLLCDCCCWSD</sequence>
<dbReference type="PANTHER" id="PTHR23343:SF31">
    <property type="entry name" value="ZONA PELLUCIDA SPERM-BINDING PROTEIN 4"/>
    <property type="match status" value="1"/>
</dbReference>
<organism evidence="14 15">
    <name type="scientific">Callorhinchus milii</name>
    <name type="common">Ghost shark</name>
    <dbReference type="NCBI Taxonomy" id="7868"/>
    <lineage>
        <taxon>Eukaryota</taxon>
        <taxon>Metazoa</taxon>
        <taxon>Chordata</taxon>
        <taxon>Craniata</taxon>
        <taxon>Vertebrata</taxon>
        <taxon>Chondrichthyes</taxon>
        <taxon>Holocephali</taxon>
        <taxon>Chimaeriformes</taxon>
        <taxon>Callorhinchidae</taxon>
        <taxon>Callorhinchus</taxon>
    </lineage>
</organism>
<name>A0A4W3GIF8_CALMI</name>
<keyword evidence="4" id="KW-0272">Extracellular matrix</keyword>
<dbReference type="InParanoid" id="A0A4W3GIF8"/>
<evidence type="ECO:0000256" key="10">
    <source>
        <dbReference type="ARBA" id="ARBA00023180"/>
    </source>
</evidence>
<keyword evidence="11" id="KW-0278">Fertilization</keyword>
<reference evidence="14" key="4">
    <citation type="submission" date="2025-08" db="UniProtKB">
        <authorList>
            <consortium name="Ensembl"/>
        </authorList>
    </citation>
    <scope>IDENTIFICATION</scope>
</reference>
<evidence type="ECO:0000256" key="2">
    <source>
        <dbReference type="ARBA" id="ARBA00022475"/>
    </source>
</evidence>
<reference evidence="15" key="2">
    <citation type="journal article" date="2007" name="PLoS Biol.">
        <title>Survey sequencing and comparative analysis of the elephant shark (Callorhinchus milii) genome.</title>
        <authorList>
            <person name="Venkatesh B."/>
            <person name="Kirkness E.F."/>
            <person name="Loh Y.H."/>
            <person name="Halpern A.L."/>
            <person name="Lee A.P."/>
            <person name="Johnson J."/>
            <person name="Dandona N."/>
            <person name="Viswanathan L.D."/>
            <person name="Tay A."/>
            <person name="Venter J.C."/>
            <person name="Strausberg R.L."/>
            <person name="Brenner S."/>
        </authorList>
    </citation>
    <scope>NUCLEOTIDE SEQUENCE [LARGE SCALE GENOMIC DNA]</scope>
</reference>
<keyword evidence="2" id="KW-1003">Cell membrane</keyword>
<proteinExistence type="predicted"/>
<evidence type="ECO:0000256" key="7">
    <source>
        <dbReference type="ARBA" id="ARBA00022989"/>
    </source>
</evidence>
<keyword evidence="9" id="KW-1015">Disulfide bond</keyword>
<dbReference type="GO" id="GO:0032190">
    <property type="term" value="F:acrosin binding"/>
    <property type="evidence" value="ECO:0007669"/>
    <property type="project" value="TreeGrafter"/>
</dbReference>
<keyword evidence="6" id="KW-0812">Transmembrane</keyword>
<evidence type="ECO:0000256" key="11">
    <source>
        <dbReference type="ARBA" id="ARBA00023279"/>
    </source>
</evidence>
<evidence type="ECO:0000256" key="12">
    <source>
        <dbReference type="ARBA" id="ARBA00024183"/>
    </source>
</evidence>
<dbReference type="GO" id="GO:0060468">
    <property type="term" value="P:prevention of polyspermy"/>
    <property type="evidence" value="ECO:0007669"/>
    <property type="project" value="TreeGrafter"/>
</dbReference>
<keyword evidence="10" id="KW-0325">Glycoprotein</keyword>
<dbReference type="GO" id="GO:0007339">
    <property type="term" value="P:binding of sperm to zona pellucida"/>
    <property type="evidence" value="ECO:0007669"/>
    <property type="project" value="TreeGrafter"/>
</dbReference>
<dbReference type="PROSITE" id="PS51034">
    <property type="entry name" value="ZP_2"/>
    <property type="match status" value="1"/>
</dbReference>
<reference evidence="14" key="5">
    <citation type="submission" date="2025-09" db="UniProtKB">
        <authorList>
            <consortium name="Ensembl"/>
        </authorList>
    </citation>
    <scope>IDENTIFICATION</scope>
</reference>
<feature type="domain" description="ZP" evidence="13">
    <location>
        <begin position="52"/>
        <end position="326"/>
    </location>
</feature>
<dbReference type="InterPro" id="IPR055356">
    <property type="entry name" value="ZP-N"/>
</dbReference>
<dbReference type="PRINTS" id="PR00023">
    <property type="entry name" value="ZPELLUCIDA"/>
</dbReference>
<evidence type="ECO:0000256" key="1">
    <source>
        <dbReference type="ARBA" id="ARBA00004251"/>
    </source>
</evidence>
<evidence type="ECO:0000259" key="13">
    <source>
        <dbReference type="PROSITE" id="PS51034"/>
    </source>
</evidence>
<dbReference type="Gene3D" id="2.60.40.3210">
    <property type="entry name" value="Zona pellucida, ZP-N domain"/>
    <property type="match status" value="1"/>
</dbReference>
<accession>A0A4W3GIF8</accession>
<keyword evidence="5" id="KW-0165">Cleavage on pair of basic residues</keyword>
<dbReference type="Pfam" id="PF00100">
    <property type="entry name" value="Zona_pellucida"/>
    <property type="match status" value="1"/>
</dbReference>
<dbReference type="SMART" id="SM00241">
    <property type="entry name" value="ZP"/>
    <property type="match status" value="1"/>
</dbReference>
<evidence type="ECO:0000256" key="3">
    <source>
        <dbReference type="ARBA" id="ARBA00022525"/>
    </source>
</evidence>
<dbReference type="InterPro" id="IPR042235">
    <property type="entry name" value="ZP-C_dom"/>
</dbReference>
<evidence type="ECO:0000256" key="6">
    <source>
        <dbReference type="ARBA" id="ARBA00022692"/>
    </source>
</evidence>
<dbReference type="STRING" id="7868.ENSCMIP00000003161"/>
<dbReference type="InterPro" id="IPR001507">
    <property type="entry name" value="ZP_dom"/>
</dbReference>
<dbReference type="Gene3D" id="2.60.40.4100">
    <property type="entry name" value="Zona pellucida, ZP-C domain"/>
    <property type="match status" value="1"/>
</dbReference>
<dbReference type="AlphaFoldDB" id="A0A4W3GIF8"/>
<dbReference type="GO" id="GO:0035804">
    <property type="term" value="F:structural constituent of egg coat"/>
    <property type="evidence" value="ECO:0007669"/>
    <property type="project" value="TreeGrafter"/>
</dbReference>
<evidence type="ECO:0000256" key="9">
    <source>
        <dbReference type="ARBA" id="ARBA00023157"/>
    </source>
</evidence>
<reference evidence="15" key="1">
    <citation type="journal article" date="2006" name="Science">
        <title>Ancient noncoding elements conserved in the human genome.</title>
        <authorList>
            <person name="Venkatesh B."/>
            <person name="Kirkness E.F."/>
            <person name="Loh Y.H."/>
            <person name="Halpern A.L."/>
            <person name="Lee A.P."/>
            <person name="Johnson J."/>
            <person name="Dandona N."/>
            <person name="Viswanathan L.D."/>
            <person name="Tay A."/>
            <person name="Venter J.C."/>
            <person name="Strausberg R.L."/>
            <person name="Brenner S."/>
        </authorList>
    </citation>
    <scope>NUCLEOTIDE SEQUENCE [LARGE SCALE GENOMIC DNA]</scope>
</reference>
<keyword evidence="15" id="KW-1185">Reference proteome</keyword>
<evidence type="ECO:0000256" key="4">
    <source>
        <dbReference type="ARBA" id="ARBA00022530"/>
    </source>
</evidence>
<keyword evidence="8" id="KW-0472">Membrane</keyword>
<dbReference type="Pfam" id="PF23344">
    <property type="entry name" value="ZP-N"/>
    <property type="match status" value="1"/>
</dbReference>
<evidence type="ECO:0000256" key="8">
    <source>
        <dbReference type="ARBA" id="ARBA00023136"/>
    </source>
</evidence>
<evidence type="ECO:0000256" key="5">
    <source>
        <dbReference type="ARBA" id="ARBA00022685"/>
    </source>
</evidence>
<dbReference type="GeneTree" id="ENSGT00940000161188"/>
<dbReference type="OMA" id="ESCRTIC"/>